<dbReference type="RefSeq" id="WP_348264945.1">
    <property type="nucleotide sequence ID" value="NZ_CP121196.1"/>
</dbReference>
<organism evidence="1">
    <name type="scientific">Telmatobacter sp. DSM 110680</name>
    <dbReference type="NCBI Taxonomy" id="3036704"/>
    <lineage>
        <taxon>Bacteria</taxon>
        <taxon>Pseudomonadati</taxon>
        <taxon>Acidobacteriota</taxon>
        <taxon>Terriglobia</taxon>
        <taxon>Terriglobales</taxon>
        <taxon>Acidobacteriaceae</taxon>
        <taxon>Telmatobacter</taxon>
    </lineage>
</organism>
<reference evidence="1" key="1">
    <citation type="submission" date="2023-03" db="EMBL/GenBank/DDBJ databases">
        <title>Edaphobacter sp.</title>
        <authorList>
            <person name="Huber K.J."/>
            <person name="Papendorf J."/>
            <person name="Pilke C."/>
            <person name="Bunk B."/>
            <person name="Sproeer C."/>
            <person name="Pester M."/>
        </authorList>
    </citation>
    <scope>NUCLEOTIDE SEQUENCE</scope>
    <source>
        <strain evidence="1">DSM 110680</strain>
    </source>
</reference>
<name>A0AAU7DPY0_9BACT</name>
<protein>
    <submittedName>
        <fullName evidence="1">Uncharacterized protein</fullName>
    </submittedName>
</protein>
<evidence type="ECO:0000313" key="1">
    <source>
        <dbReference type="EMBL" id="XBH19724.1"/>
    </source>
</evidence>
<accession>A0AAU7DPY0</accession>
<proteinExistence type="predicted"/>
<dbReference type="EMBL" id="CP121196">
    <property type="protein sequence ID" value="XBH19724.1"/>
    <property type="molecule type" value="Genomic_DNA"/>
</dbReference>
<gene>
    <name evidence="1" type="ORF">P8935_10505</name>
</gene>
<sequence>MTESISAGRRVLNGGRVLASMLLMVAWLSGWCEAPSAAVSAFNAYAGKVESRLKEQHQRPDGFLVSVGTNSENDTRLRQGKVIIEQLTRGKEAELPGALLHHWRGTAFVPGVRAADFERLLKNFNGYPRTFAPQVVRASILIPEKDANHFTATMRVRQHHVITVVMDPTYDVQFGRLDAQHGFSISRSTKITEIDAPGTEKEHALSESEDHGFLWRMNTYWSYEGRDGGLYMQVESISLTRAIPTGLGWAVRPYVESVPRESLEFTLRAASNALKK</sequence>
<dbReference type="AlphaFoldDB" id="A0AAU7DPY0"/>